<evidence type="ECO:0000256" key="4">
    <source>
        <dbReference type="SAM" id="MobiDB-lite"/>
    </source>
</evidence>
<dbReference type="InterPro" id="IPR006311">
    <property type="entry name" value="TAT_signal"/>
</dbReference>
<accession>A0ABQ6LT81</accession>
<dbReference type="PANTHER" id="PTHR30085">
    <property type="entry name" value="AMINO ACID ABC TRANSPORTER PERMEASE"/>
    <property type="match status" value="1"/>
</dbReference>
<evidence type="ECO:0000256" key="1">
    <source>
        <dbReference type="ARBA" id="ARBA00010333"/>
    </source>
</evidence>
<evidence type="ECO:0000256" key="3">
    <source>
        <dbReference type="ARBA" id="ARBA00022729"/>
    </source>
</evidence>
<dbReference type="PANTHER" id="PTHR30085:SF6">
    <property type="entry name" value="ABC TRANSPORTER GLUTAMINE-BINDING PROTEIN GLNH"/>
    <property type="match status" value="1"/>
</dbReference>
<reference evidence="6 7" key="1">
    <citation type="submission" date="2023-04" db="EMBL/GenBank/DDBJ databases">
        <title>Marinoamorphus aggregata gen. nov., sp. Nov., isolate from tissue of brittle star Ophioplocus japonicus.</title>
        <authorList>
            <person name="Kawano K."/>
            <person name="Sawayama S."/>
            <person name="Nakagawa S."/>
        </authorList>
    </citation>
    <scope>NUCLEOTIDE SEQUENCE [LARGE SCALE GENOMIC DNA]</scope>
    <source>
        <strain evidence="6 7">NKW23</strain>
    </source>
</reference>
<organism evidence="6 7">
    <name type="scientific">Paralimibaculum aggregatum</name>
    <dbReference type="NCBI Taxonomy" id="3036245"/>
    <lineage>
        <taxon>Bacteria</taxon>
        <taxon>Pseudomonadati</taxon>
        <taxon>Pseudomonadota</taxon>
        <taxon>Alphaproteobacteria</taxon>
        <taxon>Rhodobacterales</taxon>
        <taxon>Paracoccaceae</taxon>
        <taxon>Paralimibaculum</taxon>
    </lineage>
</organism>
<dbReference type="SUPFAM" id="SSF53850">
    <property type="entry name" value="Periplasmic binding protein-like II"/>
    <property type="match status" value="1"/>
</dbReference>
<evidence type="ECO:0000313" key="7">
    <source>
        <dbReference type="Proteomes" id="UP001239909"/>
    </source>
</evidence>
<keyword evidence="2" id="KW-0813">Transport</keyword>
<sequence length="330" mass="35053">MTASFPPRARGDRVTGAQHSGVAQRRAPRRALLWGLLAALLAAAQAGPLAPAAGAGERLDRIVESGKVRFGFRTDAPPFSSLVAGRPQGFTVDLCALVAKAIKETAGLETITANFQPVDTGARFEAIAAGEIDVLCGATTATLGRRETVSFSLPVFHTGVSVVMHPEAPEPLRQLLLEREAVTLSRPALEAALAGQRFGVRRDTTAGDWLAEAAIFGGAGPEVVDFATHEAGIAAVRAGEIAGYFADQAILLGQINGGAAEHGLLLSARTFTHEPYALALPRGDEDFLLVIDRALSRLYRQHRIVPLLEYHFGPVAPEARQFYQLIAQPE</sequence>
<dbReference type="PROSITE" id="PS51318">
    <property type="entry name" value="TAT"/>
    <property type="match status" value="1"/>
</dbReference>
<evidence type="ECO:0000259" key="5">
    <source>
        <dbReference type="SMART" id="SM00062"/>
    </source>
</evidence>
<dbReference type="SMART" id="SM00062">
    <property type="entry name" value="PBPb"/>
    <property type="match status" value="1"/>
</dbReference>
<dbReference type="InterPro" id="IPR001638">
    <property type="entry name" value="Solute-binding_3/MltF_N"/>
</dbReference>
<keyword evidence="7" id="KW-1185">Reference proteome</keyword>
<dbReference type="InterPro" id="IPR051455">
    <property type="entry name" value="Bact_solute-bind_prot3"/>
</dbReference>
<name>A0ABQ6LT81_9RHOB</name>
<keyword evidence="3" id="KW-0732">Signal</keyword>
<protein>
    <submittedName>
        <fullName evidence="6">Amino acid ABC transporter substrate-binding protein</fullName>
    </submittedName>
</protein>
<dbReference type="Gene3D" id="3.40.190.10">
    <property type="entry name" value="Periplasmic binding protein-like II"/>
    <property type="match status" value="2"/>
</dbReference>
<evidence type="ECO:0000256" key="2">
    <source>
        <dbReference type="ARBA" id="ARBA00022448"/>
    </source>
</evidence>
<dbReference type="Proteomes" id="UP001239909">
    <property type="component" value="Unassembled WGS sequence"/>
</dbReference>
<comment type="caution">
    <text evidence="6">The sequence shown here is derived from an EMBL/GenBank/DDBJ whole genome shotgun (WGS) entry which is preliminary data.</text>
</comment>
<comment type="similarity">
    <text evidence="1">Belongs to the bacterial solute-binding protein 3 family.</text>
</comment>
<feature type="region of interest" description="Disordered" evidence="4">
    <location>
        <begin position="1"/>
        <end position="22"/>
    </location>
</feature>
<dbReference type="EMBL" id="BSYI01000057">
    <property type="protein sequence ID" value="GMG85282.1"/>
    <property type="molecule type" value="Genomic_DNA"/>
</dbReference>
<evidence type="ECO:0000313" key="6">
    <source>
        <dbReference type="EMBL" id="GMG85282.1"/>
    </source>
</evidence>
<dbReference type="Pfam" id="PF00497">
    <property type="entry name" value="SBP_bac_3"/>
    <property type="match status" value="1"/>
</dbReference>
<gene>
    <name evidence="6" type="ORF">LNKW23_45000</name>
</gene>
<proteinExistence type="inferred from homology"/>
<feature type="domain" description="Solute-binding protein family 3/N-terminal" evidence="5">
    <location>
        <begin position="67"/>
        <end position="315"/>
    </location>
</feature>
<dbReference type="RefSeq" id="WP_285674571.1">
    <property type="nucleotide sequence ID" value="NZ_BSYI01000057.1"/>
</dbReference>
<dbReference type="CDD" id="cd13688">
    <property type="entry name" value="PBP2_GltI_DEBP"/>
    <property type="match status" value="1"/>
</dbReference>